<sequence length="952" mass="104824">MASTTQISECLAATLSPNANERISAELKLIEYFSQPGAFLSIWRENLTSDLIVLRKYVRERWSPFFQGFKGAAPPPEAHTLTSIANSDWPDEYPELLNDLISLLSSGSPDSVHGAMQVFTEFIKADLTEDQILPVLRDLLPSLLSILGATEQYLPLTRARTISVFRQCTISLFMVKDQYPQAVKEAIASVLPVWLEAFKVLLNMDPQHDASSPNWDGLAIRIQIFKTLETIHTSFPRALVPYFDDILTASITHLNLLYPTFDQYYLTSSDPIPPSSEDEPVHLSHLISSILDFVATVIRGGKAKQWFSPEHSTALIAAVFNYAQMTDEDEDTWGSNANTFVAQEDDETQDYSVRVAGFDLLGAIIDRATVRTIATFHTVIQQVIQSSDQARNGGKEDWWRPLEAGLAAIGSQAESIQDCLEDEEDSERPKPIDIENLLRDVIPLVLGLSDFPFLQGRGFVFASQYAKLLPIQLAGQYIDAAVQVIESNEGSIPVKISAVRAVHNFCNGTDDAALTPFMSRIAKDIGPFLLHTSEDTLSLVLETLSVIVGVDEGKWMTPELADSLVLAILEVWAKNNKDPILLSIFPDILESLASASAPAIYEVVVKQALPSLCNSISSASIEESWITSSAIDLVNSLINGSKNGLGEGFFALLAPHLFKCLGEADDRDVLQNGIICLTLIVRKDCKQLLSWSDNNGRSGLDYVLTLVAKVLQGEDESAGLTIAGDAVLPVLPDLLQAMVNRMSLVIPFAFLITHQRDTVLSLLESTNTQGRSGLEVLIHTWDSGRQRISTMALSQLFVCERPSLLNLMVKGDLIVKPETKNVIMTRSRTRTTPTEFTSIAFPVKALKILIHDLQSSGESATDQGDGGKRDADLQYLSDLIGPKGLAFDNDDIFEDNDDEDLKTDPISQMDMQEHLTSFLRECASRNTSNFSALVEQLSAEEMAVVQVVVSQQ</sequence>
<accession>A0AA39PCV3</accession>
<dbReference type="InterPro" id="IPR056840">
    <property type="entry name" value="HEAT_IPO9_central"/>
</dbReference>
<reference evidence="3" key="1">
    <citation type="submission" date="2023-06" db="EMBL/GenBank/DDBJ databases">
        <authorList>
            <consortium name="Lawrence Berkeley National Laboratory"/>
            <person name="Ahrendt S."/>
            <person name="Sahu N."/>
            <person name="Indic B."/>
            <person name="Wong-Bajracharya J."/>
            <person name="Merenyi Z."/>
            <person name="Ke H.-M."/>
            <person name="Monk M."/>
            <person name="Kocsube S."/>
            <person name="Drula E."/>
            <person name="Lipzen A."/>
            <person name="Balint B."/>
            <person name="Henrissat B."/>
            <person name="Andreopoulos B."/>
            <person name="Martin F.M."/>
            <person name="Harder C.B."/>
            <person name="Rigling D."/>
            <person name="Ford K.L."/>
            <person name="Foster G.D."/>
            <person name="Pangilinan J."/>
            <person name="Papanicolaou A."/>
            <person name="Barry K."/>
            <person name="LaButti K."/>
            <person name="Viragh M."/>
            <person name="Koriabine M."/>
            <person name="Yan M."/>
            <person name="Riley R."/>
            <person name="Champramary S."/>
            <person name="Plett K.L."/>
            <person name="Tsai I.J."/>
            <person name="Slot J."/>
            <person name="Sipos G."/>
            <person name="Plett J."/>
            <person name="Nagy L.G."/>
            <person name="Grigoriev I.V."/>
        </authorList>
    </citation>
    <scope>NUCLEOTIDE SEQUENCE</scope>
    <source>
        <strain evidence="3">ICMP 16352</strain>
    </source>
</reference>
<comment type="caution">
    <text evidence="3">The sequence shown here is derived from an EMBL/GenBank/DDBJ whole genome shotgun (WGS) entry which is preliminary data.</text>
</comment>
<keyword evidence="1" id="KW-0653">Protein transport</keyword>
<dbReference type="EMBL" id="JAUEPR010000008">
    <property type="protein sequence ID" value="KAK0481431.1"/>
    <property type="molecule type" value="Genomic_DNA"/>
</dbReference>
<dbReference type="InterPro" id="IPR011989">
    <property type="entry name" value="ARM-like"/>
</dbReference>
<dbReference type="InterPro" id="IPR016024">
    <property type="entry name" value="ARM-type_fold"/>
</dbReference>
<gene>
    <name evidence="3" type="ORF">IW261DRAFT_1470662</name>
</gene>
<evidence type="ECO:0000313" key="3">
    <source>
        <dbReference type="EMBL" id="KAK0481431.1"/>
    </source>
</evidence>
<keyword evidence="1" id="KW-0813">Transport</keyword>
<dbReference type="PANTHER" id="PTHR10997:SF9">
    <property type="entry name" value="IMPORTIN-9"/>
    <property type="match status" value="1"/>
</dbReference>
<dbReference type="Gene3D" id="1.25.10.10">
    <property type="entry name" value="Leucine-rich Repeat Variant"/>
    <property type="match status" value="1"/>
</dbReference>
<protein>
    <submittedName>
        <fullName evidence="3">Armadillo-type protein</fullName>
    </submittedName>
</protein>
<proteinExistence type="predicted"/>
<evidence type="ECO:0000256" key="1">
    <source>
        <dbReference type="ARBA" id="ARBA00022927"/>
    </source>
</evidence>
<organism evidence="3 4">
    <name type="scientific">Armillaria novae-zelandiae</name>
    <dbReference type="NCBI Taxonomy" id="153914"/>
    <lineage>
        <taxon>Eukaryota</taxon>
        <taxon>Fungi</taxon>
        <taxon>Dikarya</taxon>
        <taxon>Basidiomycota</taxon>
        <taxon>Agaricomycotina</taxon>
        <taxon>Agaricomycetes</taxon>
        <taxon>Agaricomycetidae</taxon>
        <taxon>Agaricales</taxon>
        <taxon>Marasmiineae</taxon>
        <taxon>Physalacriaceae</taxon>
        <taxon>Armillaria</taxon>
    </lineage>
</organism>
<dbReference type="Proteomes" id="UP001175227">
    <property type="component" value="Unassembled WGS sequence"/>
</dbReference>
<dbReference type="PANTHER" id="PTHR10997">
    <property type="entry name" value="IMPORTIN-7, 8, 11"/>
    <property type="match status" value="1"/>
</dbReference>
<evidence type="ECO:0000313" key="4">
    <source>
        <dbReference type="Proteomes" id="UP001175227"/>
    </source>
</evidence>
<dbReference type="GO" id="GO:0006606">
    <property type="term" value="P:protein import into nucleus"/>
    <property type="evidence" value="ECO:0007669"/>
    <property type="project" value="TreeGrafter"/>
</dbReference>
<evidence type="ECO:0000259" key="2">
    <source>
        <dbReference type="Pfam" id="PF25018"/>
    </source>
</evidence>
<dbReference type="GO" id="GO:0005635">
    <property type="term" value="C:nuclear envelope"/>
    <property type="evidence" value="ECO:0007669"/>
    <property type="project" value="TreeGrafter"/>
</dbReference>
<dbReference type="SUPFAM" id="SSF48371">
    <property type="entry name" value="ARM repeat"/>
    <property type="match status" value="1"/>
</dbReference>
<keyword evidence="4" id="KW-1185">Reference proteome</keyword>
<dbReference type="AlphaFoldDB" id="A0AA39PCV3"/>
<name>A0AA39PCV3_9AGAR</name>
<dbReference type="Pfam" id="PF25018">
    <property type="entry name" value="HEAT_IPO9_c"/>
    <property type="match status" value="1"/>
</dbReference>
<dbReference type="GO" id="GO:0005829">
    <property type="term" value="C:cytosol"/>
    <property type="evidence" value="ECO:0007669"/>
    <property type="project" value="TreeGrafter"/>
</dbReference>
<feature type="domain" description="Importin-9 central HEAT repeats" evidence="2">
    <location>
        <begin position="314"/>
        <end position="559"/>
    </location>
</feature>